<comment type="similarity">
    <text evidence="2">Belongs to the prominin family.</text>
</comment>
<sequence>MRWTILFFSVILILPYVFSSNTTITDDESDPLISGLDPFFKLTHGFIKLIYPKTIVEFMTEELDIKVQEVETSEQADKALDDLQDSFSDWQKWLKFFKRYAACVVCGVVAFVIMLFTGFILCCTCCCRKCCCHDCSNDEYPSPKDKSCRIVCGLLFFCFVTMILAGSILGFLANKAIHNQLDTKSSDGAISQIKGHLNLIDSYMDTVLDDVDNAIDSILISEVNKLKSKIRGLPKDIENKFRLETDITEITNEAVALSERMKIISEGVTFFESKRKPTNELQNLVNDYNSLKTSSGCSNCPDFTGPTQLSNLEAEATTLSNIVKDLGTTVDANFKNGTKNVTDEAFVDMEEQINKLLGEVDQIKISVSDKKSQLDENYKDIQKPLKDIIVDLNDPDTLDTIDRIKNIIFYAGIGVCSIGALICLLYYIGLLSGCCGAAPNEGSCNRSVGGNFLVSGITFTFLFFEILMVALIILFTVGMFAQGEICGPLTPKIEESDTIESLNKLIRIGMLKGNDMNLTIDLKFTMSECKKDEPIYDAFKLDQIIDLKKILKFTEYDFEGLIDKAINNTKNSKPAVVIWNNDMNDAYTAIKAAKIENINTGSNWKGKLDLAQLKSSDKAKEFEEWIKKYEKLQNDLIKHDDLINEKKAGIDKAWDDLKQKAQSTESNIPSKLTLTMEIVVKGALQPFITFTKDSINILIKEIVGLGKCNKLYKAISGGVDTLCPKTVDPFNAFWFSLGWQLFFMIPAFIVAIVLNNLYKKQDDEEDGFDDFKPYVQHDNAAYNPHPTSPHHAQPPPSYHQQYQTPPNAPAHYAHNNIPQQQFGY</sequence>
<evidence type="ECO:0000256" key="9">
    <source>
        <dbReference type="SAM" id="SignalP"/>
    </source>
</evidence>
<reference evidence="10 11" key="1">
    <citation type="submission" date="2020-08" db="EMBL/GenBank/DDBJ databases">
        <authorList>
            <person name="Hejnol A."/>
        </authorList>
    </citation>
    <scope>NUCLEOTIDE SEQUENCE [LARGE SCALE GENOMIC DNA]</scope>
</reference>
<feature type="chain" id="PRO_5029650202" evidence="9">
    <location>
        <begin position="20"/>
        <end position="824"/>
    </location>
</feature>
<evidence type="ECO:0000313" key="10">
    <source>
        <dbReference type="EMBL" id="CAD5112172.1"/>
    </source>
</evidence>
<keyword evidence="11" id="KW-1185">Reference proteome</keyword>
<name>A0A7I8V9B6_9ANNE</name>
<feature type="transmembrane region" description="Helical" evidence="8">
    <location>
        <begin position="407"/>
        <end position="431"/>
    </location>
</feature>
<evidence type="ECO:0000256" key="6">
    <source>
        <dbReference type="ARBA" id="ARBA00023180"/>
    </source>
</evidence>
<keyword evidence="4 8" id="KW-1133">Transmembrane helix</keyword>
<dbReference type="Pfam" id="PF05478">
    <property type="entry name" value="Prominin"/>
    <property type="match status" value="2"/>
</dbReference>
<keyword evidence="9" id="KW-0732">Signal</keyword>
<comment type="caution">
    <text evidence="10">The sequence shown here is derived from an EMBL/GenBank/DDBJ whole genome shotgun (WGS) entry which is preliminary data.</text>
</comment>
<feature type="signal peptide" evidence="9">
    <location>
        <begin position="1"/>
        <end position="19"/>
    </location>
</feature>
<dbReference type="PANTHER" id="PTHR22730:SF1">
    <property type="entry name" value="PROMININ-LIKE PROTEIN"/>
    <property type="match status" value="1"/>
</dbReference>
<proteinExistence type="inferred from homology"/>
<evidence type="ECO:0000256" key="2">
    <source>
        <dbReference type="ARBA" id="ARBA00006058"/>
    </source>
</evidence>
<evidence type="ECO:0000256" key="4">
    <source>
        <dbReference type="ARBA" id="ARBA00022989"/>
    </source>
</evidence>
<feature type="transmembrane region" description="Helical" evidence="8">
    <location>
        <begin position="148"/>
        <end position="173"/>
    </location>
</feature>
<keyword evidence="5 8" id="KW-0472">Membrane</keyword>
<feature type="region of interest" description="Disordered" evidence="7">
    <location>
        <begin position="782"/>
        <end position="815"/>
    </location>
</feature>
<dbReference type="Proteomes" id="UP000549394">
    <property type="component" value="Unassembled WGS sequence"/>
</dbReference>
<dbReference type="PANTHER" id="PTHR22730">
    <property type="entry name" value="PROMININ PROM PROTEIN"/>
    <property type="match status" value="1"/>
</dbReference>
<organism evidence="10 11">
    <name type="scientific">Dimorphilus gyrociliatus</name>
    <dbReference type="NCBI Taxonomy" id="2664684"/>
    <lineage>
        <taxon>Eukaryota</taxon>
        <taxon>Metazoa</taxon>
        <taxon>Spiralia</taxon>
        <taxon>Lophotrochozoa</taxon>
        <taxon>Annelida</taxon>
        <taxon>Polychaeta</taxon>
        <taxon>Polychaeta incertae sedis</taxon>
        <taxon>Dinophilidae</taxon>
        <taxon>Dimorphilus</taxon>
    </lineage>
</organism>
<evidence type="ECO:0000313" key="11">
    <source>
        <dbReference type="Proteomes" id="UP000549394"/>
    </source>
</evidence>
<keyword evidence="6" id="KW-0325">Glycoprotein</keyword>
<dbReference type="GO" id="GO:0016020">
    <property type="term" value="C:membrane"/>
    <property type="evidence" value="ECO:0007669"/>
    <property type="project" value="UniProtKB-SubCell"/>
</dbReference>
<keyword evidence="3 8" id="KW-0812">Transmembrane</keyword>
<feature type="transmembrane region" description="Helical" evidence="8">
    <location>
        <begin position="452"/>
        <end position="481"/>
    </location>
</feature>
<protein>
    <submittedName>
        <fullName evidence="10">Uncharacterized protein</fullName>
    </submittedName>
</protein>
<accession>A0A7I8V9B6</accession>
<dbReference type="EMBL" id="CAJFCJ010000002">
    <property type="protein sequence ID" value="CAD5112172.1"/>
    <property type="molecule type" value="Genomic_DNA"/>
</dbReference>
<feature type="transmembrane region" description="Helical" evidence="8">
    <location>
        <begin position="99"/>
        <end position="127"/>
    </location>
</feature>
<gene>
    <name evidence="10" type="ORF">DGYR_LOCUS1364</name>
</gene>
<evidence type="ECO:0000256" key="3">
    <source>
        <dbReference type="ARBA" id="ARBA00022692"/>
    </source>
</evidence>
<evidence type="ECO:0000256" key="5">
    <source>
        <dbReference type="ARBA" id="ARBA00023136"/>
    </source>
</evidence>
<evidence type="ECO:0000256" key="1">
    <source>
        <dbReference type="ARBA" id="ARBA00004141"/>
    </source>
</evidence>
<dbReference type="InterPro" id="IPR008795">
    <property type="entry name" value="Prominin"/>
</dbReference>
<evidence type="ECO:0000256" key="8">
    <source>
        <dbReference type="SAM" id="Phobius"/>
    </source>
</evidence>
<comment type="subcellular location">
    <subcellularLocation>
        <location evidence="1">Membrane</location>
        <topology evidence="1">Multi-pass membrane protein</topology>
    </subcellularLocation>
</comment>
<dbReference type="OrthoDB" id="6229420at2759"/>
<feature type="transmembrane region" description="Helical" evidence="8">
    <location>
        <begin position="732"/>
        <end position="754"/>
    </location>
</feature>
<dbReference type="AlphaFoldDB" id="A0A7I8V9B6"/>
<evidence type="ECO:0000256" key="7">
    <source>
        <dbReference type="SAM" id="MobiDB-lite"/>
    </source>
</evidence>